<dbReference type="NCBIfam" id="TIGR01044">
    <property type="entry name" value="rplV_bact"/>
    <property type="match status" value="1"/>
</dbReference>
<keyword evidence="4 10" id="KW-0699">rRNA-binding</keyword>
<evidence type="ECO:0000256" key="12">
    <source>
        <dbReference type="RuleBase" id="RU004006"/>
    </source>
</evidence>
<organism evidence="14 15">
    <name type="scientific">Alicyclobacillus fodiniaquatilis</name>
    <dbReference type="NCBI Taxonomy" id="1661150"/>
    <lineage>
        <taxon>Bacteria</taxon>
        <taxon>Bacillati</taxon>
        <taxon>Bacillota</taxon>
        <taxon>Bacilli</taxon>
        <taxon>Bacillales</taxon>
        <taxon>Alicyclobacillaceae</taxon>
        <taxon>Alicyclobacillus</taxon>
    </lineage>
</organism>
<evidence type="ECO:0000256" key="10">
    <source>
        <dbReference type="HAMAP-Rule" id="MF_01331"/>
    </source>
</evidence>
<evidence type="ECO:0000256" key="13">
    <source>
        <dbReference type="RuleBase" id="RU004008"/>
    </source>
</evidence>
<dbReference type="InterPro" id="IPR005727">
    <property type="entry name" value="Ribosomal_uL22_bac/chlpt-type"/>
</dbReference>
<comment type="similarity">
    <text evidence="2 10 11">Belongs to the universal ribosomal protein uL22 family.</text>
</comment>
<dbReference type="SUPFAM" id="SSF54843">
    <property type="entry name" value="Ribosomal protein L22"/>
    <property type="match status" value="1"/>
</dbReference>
<dbReference type="HAMAP" id="MF_01331_B">
    <property type="entry name" value="Ribosomal_uL22_B"/>
    <property type="match status" value="1"/>
</dbReference>
<dbReference type="GO" id="GO:0005840">
    <property type="term" value="C:ribosome"/>
    <property type="evidence" value="ECO:0007669"/>
    <property type="project" value="UniProtKB-KW"/>
</dbReference>
<dbReference type="Pfam" id="PF00237">
    <property type="entry name" value="Ribosomal_L22"/>
    <property type="match status" value="1"/>
</dbReference>
<dbReference type="EMBL" id="JBHUCX010000001">
    <property type="protein sequence ID" value="MFD1673146.1"/>
    <property type="molecule type" value="Genomic_DNA"/>
</dbReference>
<gene>
    <name evidence="10 14" type="primary">rplV</name>
    <name evidence="14" type="ORF">ACFSB2_00225</name>
</gene>
<evidence type="ECO:0000256" key="9">
    <source>
        <dbReference type="ARBA" id="ARBA00035207"/>
    </source>
</evidence>
<keyword evidence="15" id="KW-1185">Reference proteome</keyword>
<evidence type="ECO:0000256" key="7">
    <source>
        <dbReference type="ARBA" id="ARBA00023274"/>
    </source>
</evidence>
<evidence type="ECO:0000256" key="1">
    <source>
        <dbReference type="ARBA" id="ARBA00003478"/>
    </source>
</evidence>
<comment type="caution">
    <text evidence="14">The sequence shown here is derived from an EMBL/GenBank/DDBJ whole genome shotgun (WGS) entry which is preliminary data.</text>
</comment>
<keyword evidence="5 10" id="KW-0694">RNA-binding</keyword>
<sequence length="116" mass="12921">MEATQTRAVAKYIRIAPRKVRLVVDLIRGKDTDEALGILKFTPRAGSPVVEKVLKSAIANAENNHNLDASRLFVKEVYVDEGPTLKRFHPRAQGRAYSILKRTSHVTVVVAEKKEG</sequence>
<dbReference type="CDD" id="cd00336">
    <property type="entry name" value="Ribosomal_L22"/>
    <property type="match status" value="1"/>
</dbReference>
<dbReference type="Proteomes" id="UP001597079">
    <property type="component" value="Unassembled WGS sequence"/>
</dbReference>
<evidence type="ECO:0000256" key="4">
    <source>
        <dbReference type="ARBA" id="ARBA00022730"/>
    </source>
</evidence>
<dbReference type="InterPro" id="IPR036394">
    <property type="entry name" value="Ribosomal_uL22_sf"/>
</dbReference>
<dbReference type="PROSITE" id="PS00464">
    <property type="entry name" value="RIBOSOMAL_L22"/>
    <property type="match status" value="1"/>
</dbReference>
<comment type="function">
    <text evidence="8">This protein binds specifically to 23S rRNA; its binding is stimulated by other ribosomal proteins, e.g. L4, L17, and L20. It is important during the early stages of 50S assembly. It makes multiple contacts with different domains of the 23S rRNA in the assembled 50S subunit and ribosome.</text>
</comment>
<dbReference type="PANTHER" id="PTHR13501:SF8">
    <property type="entry name" value="LARGE RIBOSOMAL SUBUNIT PROTEIN UL22M"/>
    <property type="match status" value="1"/>
</dbReference>
<protein>
    <recommendedName>
        <fullName evidence="9 10">Large ribosomal subunit protein uL22</fullName>
    </recommendedName>
</protein>
<accession>A0ABW4JC06</accession>
<evidence type="ECO:0000256" key="3">
    <source>
        <dbReference type="ARBA" id="ARBA00011838"/>
    </source>
</evidence>
<proteinExistence type="inferred from homology"/>
<dbReference type="Gene3D" id="3.90.470.10">
    <property type="entry name" value="Ribosomal protein L22/L17"/>
    <property type="match status" value="1"/>
</dbReference>
<dbReference type="InterPro" id="IPR047867">
    <property type="entry name" value="Ribosomal_uL22_bac/org-type"/>
</dbReference>
<dbReference type="InterPro" id="IPR018260">
    <property type="entry name" value="Ribosomal_uL22_CS"/>
</dbReference>
<comment type="subunit">
    <text evidence="3 10 12">Part of the 50S ribosomal subunit.</text>
</comment>
<dbReference type="PANTHER" id="PTHR13501">
    <property type="entry name" value="CHLOROPLAST 50S RIBOSOMAL PROTEIN L22-RELATED"/>
    <property type="match status" value="1"/>
</dbReference>
<dbReference type="InterPro" id="IPR001063">
    <property type="entry name" value="Ribosomal_uL22"/>
</dbReference>
<evidence type="ECO:0000313" key="14">
    <source>
        <dbReference type="EMBL" id="MFD1673146.1"/>
    </source>
</evidence>
<evidence type="ECO:0000256" key="8">
    <source>
        <dbReference type="ARBA" id="ARBA00025084"/>
    </source>
</evidence>
<evidence type="ECO:0000256" key="11">
    <source>
        <dbReference type="RuleBase" id="RU004005"/>
    </source>
</evidence>
<evidence type="ECO:0000256" key="6">
    <source>
        <dbReference type="ARBA" id="ARBA00022980"/>
    </source>
</evidence>
<evidence type="ECO:0000313" key="15">
    <source>
        <dbReference type="Proteomes" id="UP001597079"/>
    </source>
</evidence>
<comment type="function">
    <text evidence="10 13">This protein binds specifically to 23S rRNA; its binding is stimulated by other ribosomal proteins, e.g., L4, L17, and L20. It is important during the early stages of 50S assembly. It makes multiple contacts with different domains of the 23S rRNA in the assembled 50S subunit and ribosome.</text>
</comment>
<evidence type="ECO:0000256" key="5">
    <source>
        <dbReference type="ARBA" id="ARBA00022884"/>
    </source>
</evidence>
<keyword evidence="7 10" id="KW-0687">Ribonucleoprotein</keyword>
<evidence type="ECO:0000256" key="2">
    <source>
        <dbReference type="ARBA" id="ARBA00009451"/>
    </source>
</evidence>
<comment type="function">
    <text evidence="1 10">The globular domain of the protein is located near the polypeptide exit tunnel on the outside of the subunit, while an extended beta-hairpin is found that lines the wall of the exit tunnel in the center of the 70S ribosome.</text>
</comment>
<reference evidence="15" key="1">
    <citation type="journal article" date="2019" name="Int. J. Syst. Evol. Microbiol.">
        <title>The Global Catalogue of Microorganisms (GCM) 10K type strain sequencing project: providing services to taxonomists for standard genome sequencing and annotation.</title>
        <authorList>
            <consortium name="The Broad Institute Genomics Platform"/>
            <consortium name="The Broad Institute Genome Sequencing Center for Infectious Disease"/>
            <person name="Wu L."/>
            <person name="Ma J."/>
        </authorList>
    </citation>
    <scope>NUCLEOTIDE SEQUENCE [LARGE SCALE GENOMIC DNA]</scope>
    <source>
        <strain evidence="15">CGMCC 1.12286</strain>
    </source>
</reference>
<dbReference type="RefSeq" id="WP_377940478.1">
    <property type="nucleotide sequence ID" value="NZ_JBHUCX010000001.1"/>
</dbReference>
<name>A0ABW4JC06_9BACL</name>
<keyword evidence="6 10" id="KW-0689">Ribosomal protein</keyword>